<evidence type="ECO:0000256" key="6">
    <source>
        <dbReference type="ARBA" id="ARBA00023027"/>
    </source>
</evidence>
<dbReference type="Gene3D" id="3.90.1820.10">
    <property type="entry name" value="AglA-like glucosidase"/>
    <property type="match status" value="1"/>
</dbReference>
<dbReference type="SUPFAM" id="SSF56327">
    <property type="entry name" value="LDH C-terminal domain-like"/>
    <property type="match status" value="1"/>
</dbReference>
<dbReference type="InterPro" id="IPR036291">
    <property type="entry name" value="NAD(P)-bd_dom_sf"/>
</dbReference>
<dbReference type="NCBIfam" id="NF011657">
    <property type="entry name" value="PRK15076.1"/>
    <property type="match status" value="1"/>
</dbReference>
<evidence type="ECO:0000256" key="1">
    <source>
        <dbReference type="ARBA" id="ARBA00001936"/>
    </source>
</evidence>
<comment type="cofactor">
    <cofactor evidence="1">
        <name>Mn(2+)</name>
        <dbReference type="ChEBI" id="CHEBI:29035"/>
    </cofactor>
</comment>
<evidence type="ECO:0000313" key="15">
    <source>
        <dbReference type="EMBL" id="ANU77700.1"/>
    </source>
</evidence>
<evidence type="ECO:0000259" key="14">
    <source>
        <dbReference type="Pfam" id="PF11975"/>
    </source>
</evidence>
<dbReference type="InterPro" id="IPR015955">
    <property type="entry name" value="Lactate_DH/Glyco_Ohase_4_C"/>
</dbReference>
<dbReference type="STRING" id="1796616.A4V09_19295"/>
<comment type="cofactor">
    <cofactor evidence="13">
        <name>NAD(+)</name>
        <dbReference type="ChEBI" id="CHEBI:57540"/>
    </cofactor>
    <text evidence="13">Binds 1 NAD(+) per subunit.</text>
</comment>
<dbReference type="InterPro" id="IPR022616">
    <property type="entry name" value="Glyco_hydro_4_C"/>
</dbReference>
<accession>A0A1C7IDE0</accession>
<keyword evidence="5 13" id="KW-0378">Hydrolase</keyword>
<keyword evidence="8" id="KW-0119">Carbohydrate metabolism</keyword>
<name>A0A1C7IDE0_9FIRM</name>
<dbReference type="PANTHER" id="PTHR32092">
    <property type="entry name" value="6-PHOSPHO-BETA-GLUCOSIDASE-RELATED"/>
    <property type="match status" value="1"/>
</dbReference>
<dbReference type="EMBL" id="CP015405">
    <property type="protein sequence ID" value="ANU77700.1"/>
    <property type="molecule type" value="Genomic_DNA"/>
</dbReference>
<dbReference type="GO" id="GO:0004553">
    <property type="term" value="F:hydrolase activity, hydrolyzing O-glycosyl compounds"/>
    <property type="evidence" value="ECO:0007669"/>
    <property type="project" value="InterPro"/>
</dbReference>
<evidence type="ECO:0000256" key="3">
    <source>
        <dbReference type="ARBA" id="ARBA00011881"/>
    </source>
</evidence>
<dbReference type="GO" id="GO:0005975">
    <property type="term" value="P:carbohydrate metabolic process"/>
    <property type="evidence" value="ECO:0007669"/>
    <property type="project" value="InterPro"/>
</dbReference>
<feature type="site" description="Increases basicity of active site Tyr" evidence="12">
    <location>
        <position position="114"/>
    </location>
</feature>
<reference evidence="15" key="1">
    <citation type="submission" date="2017-04" db="EMBL/GenBank/DDBJ databases">
        <title>Complete Genome Sequences of Twelve Strains of a Stable Defined Moderately Diverse Mouse Microbiota 2 (sDMDMm2).</title>
        <authorList>
            <person name="Uchimura Y."/>
            <person name="Wyss M."/>
            <person name="Brugiroux S."/>
            <person name="Limenitakis J.P."/>
            <person name="Stecher B."/>
            <person name="McCoy K.D."/>
            <person name="Macpherson A.J."/>
        </authorList>
    </citation>
    <scope>NUCLEOTIDE SEQUENCE</scope>
    <source>
        <strain evidence="15">YL58</strain>
    </source>
</reference>
<dbReference type="Pfam" id="PF02056">
    <property type="entry name" value="Glyco_hydro_4"/>
    <property type="match status" value="1"/>
</dbReference>
<evidence type="ECO:0000256" key="12">
    <source>
        <dbReference type="PIRSR" id="PIRSR601088-4"/>
    </source>
</evidence>
<dbReference type="PANTHER" id="PTHR32092:SF6">
    <property type="entry name" value="ALPHA-GALACTOSIDASE"/>
    <property type="match status" value="1"/>
</dbReference>
<keyword evidence="16" id="KW-1185">Reference proteome</keyword>
<comment type="subunit">
    <text evidence="3">Homotetramer.</text>
</comment>
<dbReference type="InterPro" id="IPR053715">
    <property type="entry name" value="GH4_Enzyme_sf"/>
</dbReference>
<dbReference type="PRINTS" id="PR00732">
    <property type="entry name" value="GLHYDRLASE4"/>
</dbReference>
<feature type="binding site" evidence="10">
    <location>
        <position position="152"/>
    </location>
    <ligand>
        <name>substrate</name>
    </ligand>
</feature>
<dbReference type="KEGG" id="byl:A4V09_19295"/>
<evidence type="ECO:0000256" key="2">
    <source>
        <dbReference type="ARBA" id="ARBA00010141"/>
    </source>
</evidence>
<dbReference type="AlphaFoldDB" id="A0A1C7IDE0"/>
<keyword evidence="11" id="KW-0170">Cobalt</keyword>
<proteinExistence type="inferred from homology"/>
<evidence type="ECO:0000256" key="8">
    <source>
        <dbReference type="ARBA" id="ARBA00023277"/>
    </source>
</evidence>
<dbReference type="CDD" id="cd05297">
    <property type="entry name" value="GH4_alpha_glucosidase_galactosidase"/>
    <property type="match status" value="1"/>
</dbReference>
<evidence type="ECO:0000256" key="9">
    <source>
        <dbReference type="ARBA" id="ARBA00023295"/>
    </source>
</evidence>
<feature type="domain" description="Glycosyl hydrolase family 4 C-terminal" evidence="14">
    <location>
        <begin position="200"/>
        <end position="412"/>
    </location>
</feature>
<keyword evidence="7 11" id="KW-0464">Manganese</keyword>
<evidence type="ECO:0000313" key="16">
    <source>
        <dbReference type="Proteomes" id="UP000092574"/>
    </source>
</evidence>
<feature type="binding site" evidence="11">
    <location>
        <position position="205"/>
    </location>
    <ligand>
        <name>Mn(2+)</name>
        <dbReference type="ChEBI" id="CHEBI:29035"/>
    </ligand>
</feature>
<evidence type="ECO:0000256" key="10">
    <source>
        <dbReference type="PIRSR" id="PIRSR601088-2"/>
    </source>
</evidence>
<evidence type="ECO:0000256" key="4">
    <source>
        <dbReference type="ARBA" id="ARBA00022723"/>
    </source>
</evidence>
<evidence type="ECO:0000256" key="11">
    <source>
        <dbReference type="PIRSR" id="PIRSR601088-3"/>
    </source>
</evidence>
<dbReference type="SUPFAM" id="SSF51735">
    <property type="entry name" value="NAD(P)-binding Rossmann-fold domains"/>
    <property type="match status" value="1"/>
</dbReference>
<evidence type="ECO:0000256" key="7">
    <source>
        <dbReference type="ARBA" id="ARBA00023211"/>
    </source>
</evidence>
<evidence type="ECO:0000256" key="5">
    <source>
        <dbReference type="ARBA" id="ARBA00022801"/>
    </source>
</evidence>
<dbReference type="GO" id="GO:0016616">
    <property type="term" value="F:oxidoreductase activity, acting on the CH-OH group of donors, NAD or NADP as acceptor"/>
    <property type="evidence" value="ECO:0007669"/>
    <property type="project" value="InterPro"/>
</dbReference>
<dbReference type="Proteomes" id="UP000092574">
    <property type="component" value="Chromosome"/>
</dbReference>
<organism evidence="15 16">
    <name type="scientific">Blautia pseudococcoides</name>
    <dbReference type="NCBI Taxonomy" id="1796616"/>
    <lineage>
        <taxon>Bacteria</taxon>
        <taxon>Bacillati</taxon>
        <taxon>Bacillota</taxon>
        <taxon>Clostridia</taxon>
        <taxon>Lachnospirales</taxon>
        <taxon>Lachnospiraceae</taxon>
        <taxon>Blautia</taxon>
    </lineage>
</organism>
<evidence type="ECO:0000256" key="13">
    <source>
        <dbReference type="RuleBase" id="RU361152"/>
    </source>
</evidence>
<feature type="binding site" evidence="11">
    <location>
        <position position="173"/>
    </location>
    <ligand>
        <name>Mn(2+)</name>
        <dbReference type="ChEBI" id="CHEBI:29035"/>
    </ligand>
</feature>
<keyword evidence="9 13" id="KW-0326">Glycosidase</keyword>
<keyword evidence="11" id="KW-0408">Iron</keyword>
<sequence length="440" mass="49605">MAKITFMGAGSTVFARNVLGDCMCSPALRDSEIALYDIDRQRLEDSEIILNAINKNVNEGRAQIKTYLGVENRKEALRNATFVVDAIQVGGYDPCTITDFEIPKKFGLRQSIADTLGIGGIMRGLRTIPVLEGFARDMEEVCPDALFLNYTNPMGILSGYMQRYTNVKTVGLCHSVQVCSEKLLEKLDMKDKLEGRVETIAGINHMAWLLDIKDKEGNDLYPEIRRRAAEMNASQKHDDMVRFEYIKHLGYYCTESSEHNAEYNPFFIKSRYPELIEKFNIPLDEYPRRCIEQIKGWEEERNSILKDGKITHDRSKEYASYIMEAVVTNQPYKIGGNVINNGAIGNLPADACVEVPCLVDGTGVNPCRVGRLPVQLAAMNMSNINVQLLTIEAAATRKKEYIYQAAMMDPHTGAELSIDDIVKMCDELIDAHGDYMKMYK</sequence>
<protein>
    <submittedName>
        <fullName evidence="15">Alpha-glucosidase/alpha-galactosidase</fullName>
    </submittedName>
</protein>
<dbReference type="GO" id="GO:0046872">
    <property type="term" value="F:metal ion binding"/>
    <property type="evidence" value="ECO:0007669"/>
    <property type="project" value="UniProtKB-KW"/>
</dbReference>
<dbReference type="InterPro" id="IPR001088">
    <property type="entry name" value="Glyco_hydro_4"/>
</dbReference>
<dbReference type="RefSeq" id="WP_065543806.1">
    <property type="nucleotide sequence ID" value="NZ_CP015405.2"/>
</dbReference>
<keyword evidence="11" id="KW-0533">Nickel</keyword>
<dbReference type="Pfam" id="PF11975">
    <property type="entry name" value="Glyco_hydro_4C"/>
    <property type="match status" value="1"/>
</dbReference>
<gene>
    <name evidence="15" type="ORF">A4V09_19295</name>
</gene>
<comment type="similarity">
    <text evidence="2 13">Belongs to the glycosyl hydrolase 4 family.</text>
</comment>
<dbReference type="OrthoDB" id="9808275at2"/>
<keyword evidence="4 11" id="KW-0479">Metal-binding</keyword>
<keyword evidence="6 13" id="KW-0520">NAD</keyword>